<keyword evidence="2" id="KW-0732">Signal</keyword>
<protein>
    <submittedName>
        <fullName evidence="3">LPS-assembly protein LptD</fullName>
    </submittedName>
</protein>
<feature type="signal peptide" evidence="2">
    <location>
        <begin position="1"/>
        <end position="26"/>
    </location>
</feature>
<evidence type="ECO:0000256" key="1">
    <source>
        <dbReference type="SAM" id="MobiDB-lite"/>
    </source>
</evidence>
<proteinExistence type="predicted"/>
<keyword evidence="4" id="KW-1185">Reference proteome</keyword>
<dbReference type="PANTHER" id="PTHR30189">
    <property type="entry name" value="LPS-ASSEMBLY PROTEIN"/>
    <property type="match status" value="1"/>
</dbReference>
<sequence>MRRKKWGQWIHLGLMLLMGVSLFGQTAEDAIVEDEASDPQAVVADEGEPRRRRVTIEQAREFFAGKIGELAQEVLELRGGVVITIEENGVSHTIRADLVRINKSGGLIFASGNVQYEVAGVGITQRFEAEQLLFESDNLTGLVTGVWSSYDGSDISLFDEMQFFYKSSAITKSASGSVTIEDFQVATSQLDDPYWSLRAQAVWVLADNSWVVKNPLLYMGRVPILYFPYYYHNDQILFFNPVFGYSNIHGTVINTTTHLWGKPPEAANLGIFSFNLTGEEEKHKRAGYLSLMVDYYGRDGVMTGLWGGFDWANIEYKVGVAFTRTTFNDLTVAGPDGKTLREHGYFFGRRVPFRYGAQLQGEVSNLRFRFDLFSDPRFRTDFFMYRRVGADLFGFIALGSQPWDLVPQANAVSETYLRYSRRFAIGLTGLDEINILYANSELILEPRSNAEAPSVYAASSHFYALRTLNAFNTGVSVRGEVPILSKNMEKSNIWQTEDEEEMSEEEITEEGDEESIDEVTEEDEGEEAESSANESKVDWKSYRWDFYYNARVEERLFARRIDNRSSIPLVDWKAPLTWQNLFSNRSEVGFKFDWARKVMLTSAFTQDATHQTFAFTDAISDAQQVQMERLTQVRLGSLWQVNSRPFESDTYWGKSNVSYQAQLDFFENVYNVDQGQRTNRWHASFRNHRLNGLLQYDTGLYWAYASVQGQHIYRTVNQRNELTGEIKAGVGVDWYDWRTESYFYFNELDLQDNQRYGWGLKSQYEPWKYVGLYADVRVDFRKGMEYLESAIRLFGLKVGFIWQERELLTWDQSSYIWQMNLDEQGRAAIAFQPSYFYAKLDQPLLGSNNYGWMERNFTSWDLSVVGELRLDLVEYTETTFEIGLRLDWRIAEQFTLSLSTLSYNMAMYTYFNFMRETLGITTKPSFWRDLGNSFAFSNTDLRRLSPFKIGVVQVGFAWQLPDWTITMKYRGNPGQLYSNTGVWMAGWQQQLELVIKWRPIPAIAHGSRLDDQGRWSNFPPD</sequence>
<gene>
    <name evidence="3" type="ORF">HCT48_00630</name>
</gene>
<feature type="compositionally biased region" description="Acidic residues" evidence="1">
    <location>
        <begin position="496"/>
        <end position="529"/>
    </location>
</feature>
<feature type="chain" id="PRO_5037723581" evidence="2">
    <location>
        <begin position="27"/>
        <end position="1021"/>
    </location>
</feature>
<dbReference type="EMBL" id="JAATLM010000001">
    <property type="protein sequence ID" value="NIZ68729.1"/>
    <property type="molecule type" value="Genomic_DNA"/>
</dbReference>
<organism evidence="3 4">
    <name type="scientific">Entomospira culicis</name>
    <dbReference type="NCBI Taxonomy" id="2719989"/>
    <lineage>
        <taxon>Bacteria</taxon>
        <taxon>Pseudomonadati</taxon>
        <taxon>Spirochaetota</taxon>
        <taxon>Spirochaetia</taxon>
        <taxon>Spirochaetales</taxon>
        <taxon>Spirochaetaceae</taxon>
        <taxon>Entomospira</taxon>
    </lineage>
</organism>
<dbReference type="RefSeq" id="WP_167694841.1">
    <property type="nucleotide sequence ID" value="NZ_CP118181.1"/>
</dbReference>
<reference evidence="3" key="1">
    <citation type="submission" date="2020-03" db="EMBL/GenBank/DDBJ databases">
        <title>Spirochaetal bacteria isolated from arthropods constitute a novel genus Entomospira genus novum within the order Spirochaetales.</title>
        <authorList>
            <person name="Grana-Miraglia L."/>
            <person name="Sikutova S."/>
            <person name="Fingerle V."/>
            <person name="Sing A."/>
            <person name="Castillo-Ramirez S."/>
            <person name="Margos G."/>
            <person name="Rudolf I."/>
        </authorList>
    </citation>
    <scope>NUCLEOTIDE SEQUENCE</scope>
    <source>
        <strain evidence="3">BR149</strain>
    </source>
</reference>
<dbReference type="Proteomes" id="UP000778951">
    <property type="component" value="Unassembled WGS sequence"/>
</dbReference>
<feature type="region of interest" description="Disordered" evidence="1">
    <location>
        <begin position="492"/>
        <end position="534"/>
    </location>
</feature>
<dbReference type="AlphaFoldDB" id="A0A968GGT1"/>
<dbReference type="PANTHER" id="PTHR30189:SF1">
    <property type="entry name" value="LPS-ASSEMBLY PROTEIN LPTD"/>
    <property type="match status" value="1"/>
</dbReference>
<comment type="caution">
    <text evidence="3">The sequence shown here is derived from an EMBL/GenBank/DDBJ whole genome shotgun (WGS) entry which is preliminary data.</text>
</comment>
<name>A0A968GGT1_9SPIO</name>
<dbReference type="GO" id="GO:1990351">
    <property type="term" value="C:transporter complex"/>
    <property type="evidence" value="ECO:0007669"/>
    <property type="project" value="TreeGrafter"/>
</dbReference>
<accession>A0A968GGT1</accession>
<evidence type="ECO:0000256" key="2">
    <source>
        <dbReference type="SAM" id="SignalP"/>
    </source>
</evidence>
<dbReference type="GO" id="GO:0009279">
    <property type="term" value="C:cell outer membrane"/>
    <property type="evidence" value="ECO:0007669"/>
    <property type="project" value="TreeGrafter"/>
</dbReference>
<evidence type="ECO:0000313" key="3">
    <source>
        <dbReference type="EMBL" id="NIZ68729.1"/>
    </source>
</evidence>
<evidence type="ECO:0000313" key="4">
    <source>
        <dbReference type="Proteomes" id="UP000778951"/>
    </source>
</evidence>
<dbReference type="InterPro" id="IPR050218">
    <property type="entry name" value="LptD"/>
</dbReference>